<dbReference type="Pfam" id="PF22694">
    <property type="entry name" value="CtpB_N-like"/>
    <property type="match status" value="1"/>
</dbReference>
<evidence type="ECO:0000256" key="1">
    <source>
        <dbReference type="ARBA" id="ARBA00009179"/>
    </source>
</evidence>
<reference evidence="7" key="1">
    <citation type="submission" date="2018-06" db="EMBL/GenBank/DDBJ databases">
        <authorList>
            <person name="Zhirakovskaya E."/>
        </authorList>
    </citation>
    <scope>NUCLEOTIDE SEQUENCE</scope>
</reference>
<dbReference type="PROSITE" id="PS50106">
    <property type="entry name" value="PDZ"/>
    <property type="match status" value="1"/>
</dbReference>
<feature type="region of interest" description="Disordered" evidence="5">
    <location>
        <begin position="374"/>
        <end position="398"/>
    </location>
</feature>
<dbReference type="AlphaFoldDB" id="A0A3B0VUJ2"/>
<dbReference type="InterPro" id="IPR001478">
    <property type="entry name" value="PDZ"/>
</dbReference>
<dbReference type="Gene3D" id="3.90.226.10">
    <property type="entry name" value="2-enoyl-CoA Hydratase, Chain A, domain 1"/>
    <property type="match status" value="1"/>
</dbReference>
<dbReference type="Pfam" id="PF03572">
    <property type="entry name" value="Peptidase_S41"/>
    <property type="match status" value="1"/>
</dbReference>
<keyword evidence="4" id="KW-0720">Serine protease</keyword>
<dbReference type="FunFam" id="3.90.226.10:FF:000029">
    <property type="entry name" value="Peptidase, S41 family"/>
    <property type="match status" value="1"/>
</dbReference>
<keyword evidence="3 7" id="KW-0378">Hydrolase</keyword>
<sequence length="421" mass="45750">MTIKKIIIIAAIALSMGLTNSRPAAARDHNTYKSLEKFADVINLLEKDYVEPINPDKLIQGAIKGMIASLDPHSSYMTAENFKDLQIETNGSFSGIGIEITIKNGGLVIVSPIEGTPAYQQGLKAGDRIIKINGIYTKDMDMMAAVKLLRGKRGTKVTISIYRRGWPKLRKFTITRDVIPLHSVKSKILEPGYAYLRITSFQAKTTKDTLRALKKLSKQGPLKGLILDLRNNPGGLLDQATGIADIFMDKGIIVSTKGRLADQNMVYRAHQGAVSYDFPIIVLINGGSASASEIVAGALQDSRRALILGVQSFGKGSVQTVFPLNNGAGLRLTTARYYTPSGRSIQAKGVTPDIIVPLLQDHANGGARTFIREKDLKHHMKNDNKTDRGSGTKSPVNARDNQLNAALKILEGLPVLKKPAI</sequence>
<organism evidence="7">
    <name type="scientific">hydrothermal vent metagenome</name>
    <dbReference type="NCBI Taxonomy" id="652676"/>
    <lineage>
        <taxon>unclassified sequences</taxon>
        <taxon>metagenomes</taxon>
        <taxon>ecological metagenomes</taxon>
    </lineage>
</organism>
<dbReference type="GO" id="GO:0006508">
    <property type="term" value="P:proteolysis"/>
    <property type="evidence" value="ECO:0007669"/>
    <property type="project" value="UniProtKB-KW"/>
</dbReference>
<dbReference type="SMART" id="SM00245">
    <property type="entry name" value="TSPc"/>
    <property type="match status" value="1"/>
</dbReference>
<dbReference type="EC" id="3.4.21.102" evidence="7"/>
<dbReference type="GO" id="GO:0030288">
    <property type="term" value="C:outer membrane-bounded periplasmic space"/>
    <property type="evidence" value="ECO:0007669"/>
    <property type="project" value="TreeGrafter"/>
</dbReference>
<evidence type="ECO:0000256" key="5">
    <source>
        <dbReference type="SAM" id="MobiDB-lite"/>
    </source>
</evidence>
<dbReference type="SMART" id="SM00228">
    <property type="entry name" value="PDZ"/>
    <property type="match status" value="1"/>
</dbReference>
<dbReference type="Pfam" id="PF17820">
    <property type="entry name" value="PDZ_6"/>
    <property type="match status" value="1"/>
</dbReference>
<dbReference type="SUPFAM" id="SSF50156">
    <property type="entry name" value="PDZ domain-like"/>
    <property type="match status" value="1"/>
</dbReference>
<dbReference type="InterPro" id="IPR005151">
    <property type="entry name" value="Tail-specific_protease"/>
</dbReference>
<dbReference type="FunFam" id="3.30.750.44:FF:000001">
    <property type="entry name" value="S41 family peptidase"/>
    <property type="match status" value="1"/>
</dbReference>
<dbReference type="InterPro" id="IPR055210">
    <property type="entry name" value="CtpA/B_N"/>
</dbReference>
<dbReference type="InterPro" id="IPR004447">
    <property type="entry name" value="Peptidase_S41A"/>
</dbReference>
<dbReference type="CDD" id="cd06782">
    <property type="entry name" value="cpPDZ_CPP-like"/>
    <property type="match status" value="1"/>
</dbReference>
<dbReference type="Gene3D" id="2.30.42.10">
    <property type="match status" value="1"/>
</dbReference>
<comment type="similarity">
    <text evidence="1">Belongs to the peptidase S41A family.</text>
</comment>
<dbReference type="GO" id="GO:0007165">
    <property type="term" value="P:signal transduction"/>
    <property type="evidence" value="ECO:0007669"/>
    <property type="project" value="TreeGrafter"/>
</dbReference>
<keyword evidence="2 7" id="KW-0645">Protease</keyword>
<evidence type="ECO:0000256" key="4">
    <source>
        <dbReference type="ARBA" id="ARBA00022825"/>
    </source>
</evidence>
<name>A0A3B0VUJ2_9ZZZZ</name>
<feature type="compositionally biased region" description="Basic and acidic residues" evidence="5">
    <location>
        <begin position="374"/>
        <end position="390"/>
    </location>
</feature>
<dbReference type="InterPro" id="IPR029045">
    <property type="entry name" value="ClpP/crotonase-like_dom_sf"/>
</dbReference>
<evidence type="ECO:0000256" key="3">
    <source>
        <dbReference type="ARBA" id="ARBA00022801"/>
    </source>
</evidence>
<dbReference type="InterPro" id="IPR036034">
    <property type="entry name" value="PDZ_sf"/>
</dbReference>
<dbReference type="NCBIfam" id="TIGR00225">
    <property type="entry name" value="prc"/>
    <property type="match status" value="1"/>
</dbReference>
<dbReference type="SUPFAM" id="SSF52096">
    <property type="entry name" value="ClpP/crotonase"/>
    <property type="match status" value="1"/>
</dbReference>
<evidence type="ECO:0000259" key="6">
    <source>
        <dbReference type="PROSITE" id="PS50106"/>
    </source>
</evidence>
<accession>A0A3B0VUJ2</accession>
<dbReference type="EMBL" id="UOEX01000148">
    <property type="protein sequence ID" value="VAW35956.1"/>
    <property type="molecule type" value="Genomic_DNA"/>
</dbReference>
<proteinExistence type="inferred from homology"/>
<dbReference type="FunFam" id="2.30.42.10:FF:000063">
    <property type="entry name" value="Peptidase, S41 family"/>
    <property type="match status" value="1"/>
</dbReference>
<dbReference type="PANTHER" id="PTHR32060">
    <property type="entry name" value="TAIL-SPECIFIC PROTEASE"/>
    <property type="match status" value="1"/>
</dbReference>
<protein>
    <submittedName>
        <fullName evidence="7">Carboxyl-terminal protease</fullName>
        <ecNumber evidence="7">3.4.21.102</ecNumber>
    </submittedName>
</protein>
<feature type="domain" description="PDZ" evidence="6">
    <location>
        <begin position="84"/>
        <end position="150"/>
    </location>
</feature>
<evidence type="ECO:0000256" key="2">
    <source>
        <dbReference type="ARBA" id="ARBA00022670"/>
    </source>
</evidence>
<dbReference type="PANTHER" id="PTHR32060:SF30">
    <property type="entry name" value="CARBOXY-TERMINAL PROCESSING PROTEASE CTPA"/>
    <property type="match status" value="1"/>
</dbReference>
<dbReference type="CDD" id="cd07560">
    <property type="entry name" value="Peptidase_S41_CPP"/>
    <property type="match status" value="1"/>
</dbReference>
<gene>
    <name evidence="7" type="ORF">MNBD_DELTA03-326</name>
</gene>
<evidence type="ECO:0000313" key="7">
    <source>
        <dbReference type="EMBL" id="VAW35956.1"/>
    </source>
</evidence>
<dbReference type="Gene3D" id="3.30.750.44">
    <property type="match status" value="1"/>
</dbReference>
<dbReference type="GO" id="GO:0004252">
    <property type="term" value="F:serine-type endopeptidase activity"/>
    <property type="evidence" value="ECO:0007669"/>
    <property type="project" value="UniProtKB-EC"/>
</dbReference>
<dbReference type="InterPro" id="IPR041489">
    <property type="entry name" value="PDZ_6"/>
</dbReference>